<feature type="transmembrane region" description="Helical" evidence="8">
    <location>
        <begin position="80"/>
        <end position="99"/>
    </location>
</feature>
<dbReference type="NCBIfam" id="TIGR00410">
    <property type="entry name" value="lacE"/>
    <property type="match status" value="1"/>
</dbReference>
<evidence type="ECO:0000256" key="1">
    <source>
        <dbReference type="ARBA" id="ARBA00004651"/>
    </source>
</evidence>
<evidence type="ECO:0000259" key="9">
    <source>
        <dbReference type="PROSITE" id="PS51105"/>
    </source>
</evidence>
<dbReference type="InterPro" id="IPR051088">
    <property type="entry name" value="PTS_Sugar-EIIC/EIIB"/>
</dbReference>
<protein>
    <submittedName>
        <fullName evidence="10">PTS sugar transporter subunit IIC</fullName>
    </submittedName>
</protein>
<dbReference type="PROSITE" id="PS51105">
    <property type="entry name" value="PTS_EIIC_TYPE_3"/>
    <property type="match status" value="1"/>
</dbReference>
<feature type="transmembrane region" description="Helical" evidence="8">
    <location>
        <begin position="31"/>
        <end position="52"/>
    </location>
</feature>
<gene>
    <name evidence="10" type="ORF">JZO69_01920</name>
</gene>
<dbReference type="InterPro" id="IPR003352">
    <property type="entry name" value="PTS_EIIC"/>
</dbReference>
<evidence type="ECO:0000313" key="10">
    <source>
        <dbReference type="EMBL" id="MBO0439114.1"/>
    </source>
</evidence>
<accession>A0ABS3GV33</accession>
<name>A0ABS3GV33_9ENTE</name>
<evidence type="ECO:0000256" key="7">
    <source>
        <dbReference type="ARBA" id="ARBA00023136"/>
    </source>
</evidence>
<dbReference type="PANTHER" id="PTHR33989">
    <property type="match status" value="1"/>
</dbReference>
<evidence type="ECO:0000256" key="8">
    <source>
        <dbReference type="SAM" id="Phobius"/>
    </source>
</evidence>
<evidence type="ECO:0000256" key="3">
    <source>
        <dbReference type="ARBA" id="ARBA00022475"/>
    </source>
</evidence>
<feature type="transmembrane region" description="Helical" evidence="8">
    <location>
        <begin position="351"/>
        <end position="372"/>
    </location>
</feature>
<evidence type="ECO:0000313" key="11">
    <source>
        <dbReference type="Proteomes" id="UP000664632"/>
    </source>
</evidence>
<comment type="subcellular location">
    <subcellularLocation>
        <location evidence="1">Cell membrane</location>
        <topology evidence="1">Multi-pass membrane protein</topology>
    </subcellularLocation>
</comment>
<dbReference type="InterPro" id="IPR004501">
    <property type="entry name" value="PTS_EIIC_3"/>
</dbReference>
<evidence type="ECO:0000256" key="5">
    <source>
        <dbReference type="ARBA" id="ARBA00022692"/>
    </source>
</evidence>
<reference evidence="10 11" key="1">
    <citation type="submission" date="2021-03" db="EMBL/GenBank/DDBJ databases">
        <title>Enterococcal diversity collection.</title>
        <authorList>
            <person name="Gilmore M.S."/>
            <person name="Schwartzman J."/>
            <person name="Van Tyne D."/>
            <person name="Martin M."/>
            <person name="Earl A.M."/>
            <person name="Manson A.L."/>
            <person name="Straub T."/>
            <person name="Salamzade R."/>
            <person name="Saavedra J."/>
            <person name="Lebreton F."/>
            <person name="Prichula J."/>
            <person name="Schaufler K."/>
            <person name="Gaca A."/>
            <person name="Sgardioli B."/>
            <person name="Wagenaar J."/>
            <person name="Strong T."/>
        </authorList>
    </citation>
    <scope>NUCLEOTIDE SEQUENCE [LARGE SCALE GENOMIC DNA]</scope>
    <source>
        <strain evidence="10 11">DIV0869a</strain>
    </source>
</reference>
<keyword evidence="3" id="KW-1003">Cell membrane</keyword>
<organism evidence="10 11">
    <name type="scientific">Candidatus Enterococcus ikei</name>
    <dbReference type="NCBI Taxonomy" id="2815326"/>
    <lineage>
        <taxon>Bacteria</taxon>
        <taxon>Bacillati</taxon>
        <taxon>Bacillota</taxon>
        <taxon>Bacilli</taxon>
        <taxon>Lactobacillales</taxon>
        <taxon>Enterococcaceae</taxon>
        <taxon>Enterococcus</taxon>
    </lineage>
</organism>
<feature type="domain" description="PTS EIIC type-3" evidence="9">
    <location>
        <begin position="8"/>
        <end position="476"/>
    </location>
</feature>
<evidence type="ECO:0000256" key="6">
    <source>
        <dbReference type="ARBA" id="ARBA00022989"/>
    </source>
</evidence>
<dbReference type="RefSeq" id="WP_207111223.1">
    <property type="nucleotide sequence ID" value="NZ_JAFLWD010000006.1"/>
</dbReference>
<dbReference type="Proteomes" id="UP000664632">
    <property type="component" value="Unassembled WGS sequence"/>
</dbReference>
<proteinExistence type="predicted"/>
<sequence length="491" mass="52951">MNGLTMWMEKYLVPIAGKIGSEKHLVALRDAFIGTMPATMAGSVALMINAIIRNLPEQFNKNYDYTQIPVINEIVGINGYIWNGTIAIAGLIFAFSWGYNLAKAYKVNELAGGIVSLSALIQGIAFSATGIVNVPQGDLGKKAIDALTTAGSVVSTVSETDPVTGEILKFDSVQNAAWGWLNLNHLNGNAFFTAMILGALAVIIFAKLMQKNITIKLPDTVPPAVSKAFAAIIPATVALYVIGIINYFFFRFTDMLLIDAVQKYIAEPLMGFSQGFVAVVIITLFVQILWFFGLHGPNILAPILEGVFGQGQLINQAIYQTGYAGKTGSAAVIEAAKDGKAFLWVRGSFDAYSWFGGSGGTLTLILAILIFSKRADYLTIGKLTLGPGIFNINEPIMFGLPIVLNAIMFIPFLLAPIVSVSIGYFATILGWVNPVTQAVTWVTPPLLLSFLATVDWRAPIVTLVCMIVTFFIWTPFVIAANKIDPSLGENE</sequence>
<keyword evidence="5 8" id="KW-0812">Transmembrane</keyword>
<keyword evidence="7 8" id="KW-0472">Membrane</keyword>
<keyword evidence="4 10" id="KW-0762">Sugar transport</keyword>
<dbReference type="PANTHER" id="PTHR33989:SF4">
    <property type="entry name" value="PTS SYSTEM N,N'-DIACETYLCHITOBIOSE-SPECIFIC EIIC COMPONENT"/>
    <property type="match status" value="1"/>
</dbReference>
<feature type="transmembrane region" description="Helical" evidence="8">
    <location>
        <begin position="111"/>
        <end position="132"/>
    </location>
</feature>
<feature type="transmembrane region" description="Helical" evidence="8">
    <location>
        <begin position="456"/>
        <end position="478"/>
    </location>
</feature>
<evidence type="ECO:0000256" key="2">
    <source>
        <dbReference type="ARBA" id="ARBA00022448"/>
    </source>
</evidence>
<dbReference type="EMBL" id="JAFLWD010000006">
    <property type="protein sequence ID" value="MBO0439114.1"/>
    <property type="molecule type" value="Genomic_DNA"/>
</dbReference>
<keyword evidence="2" id="KW-0813">Transport</keyword>
<dbReference type="Pfam" id="PF02378">
    <property type="entry name" value="PTS_EIIC"/>
    <property type="match status" value="1"/>
</dbReference>
<feature type="transmembrane region" description="Helical" evidence="8">
    <location>
        <begin position="271"/>
        <end position="292"/>
    </location>
</feature>
<feature type="transmembrane region" description="Helical" evidence="8">
    <location>
        <begin position="228"/>
        <end position="250"/>
    </location>
</feature>
<feature type="transmembrane region" description="Helical" evidence="8">
    <location>
        <begin position="402"/>
        <end position="426"/>
    </location>
</feature>
<feature type="transmembrane region" description="Helical" evidence="8">
    <location>
        <begin position="190"/>
        <end position="208"/>
    </location>
</feature>
<evidence type="ECO:0000256" key="4">
    <source>
        <dbReference type="ARBA" id="ARBA00022597"/>
    </source>
</evidence>
<keyword evidence="11" id="KW-1185">Reference proteome</keyword>
<keyword evidence="6 8" id="KW-1133">Transmembrane helix</keyword>
<comment type="caution">
    <text evidence="10">The sequence shown here is derived from an EMBL/GenBank/DDBJ whole genome shotgun (WGS) entry which is preliminary data.</text>
</comment>